<accession>W9UUB7</accession>
<keyword evidence="4" id="KW-1185">Reference proteome</keyword>
<dbReference type="EMBL" id="AONB01000010">
    <property type="protein sequence ID" value="EXJ10803.1"/>
    <property type="molecule type" value="Genomic_DNA"/>
</dbReference>
<feature type="region of interest" description="Disordered" evidence="1">
    <location>
        <begin position="96"/>
        <end position="122"/>
    </location>
</feature>
<reference evidence="4" key="1">
    <citation type="submission" date="2012-11" db="EMBL/GenBank/DDBJ databases">
        <authorList>
            <person name="Singh A."/>
            <person name="Pinnaka A.K."/>
            <person name="Vaidya B."/>
        </authorList>
    </citation>
    <scope>NUCLEOTIDE SEQUENCE [LARGE SCALE GENOMIC DNA]</scope>
    <source>
        <strain evidence="4">AK23</strain>
    </source>
</reference>
<feature type="compositionally biased region" description="Polar residues" evidence="1">
    <location>
        <begin position="112"/>
        <end position="122"/>
    </location>
</feature>
<keyword evidence="2" id="KW-1133">Transmembrane helix</keyword>
<dbReference type="AlphaFoldDB" id="W9UUB7"/>
<feature type="transmembrane region" description="Helical" evidence="2">
    <location>
        <begin position="6"/>
        <end position="25"/>
    </location>
</feature>
<dbReference type="Pfam" id="PF10101">
    <property type="entry name" value="DUF2339"/>
    <property type="match status" value="1"/>
</dbReference>
<dbReference type="PANTHER" id="PTHR38434:SF1">
    <property type="entry name" value="BLL2549 PROTEIN"/>
    <property type="match status" value="1"/>
</dbReference>
<evidence type="ECO:0000313" key="4">
    <source>
        <dbReference type="Proteomes" id="UP000019464"/>
    </source>
</evidence>
<feature type="compositionally biased region" description="Basic and acidic residues" evidence="1">
    <location>
        <begin position="99"/>
        <end position="109"/>
    </location>
</feature>
<feature type="transmembrane region" description="Helical" evidence="2">
    <location>
        <begin position="159"/>
        <end position="176"/>
    </location>
</feature>
<evidence type="ECO:0000256" key="1">
    <source>
        <dbReference type="SAM" id="MobiDB-lite"/>
    </source>
</evidence>
<feature type="transmembrane region" description="Helical" evidence="2">
    <location>
        <begin position="215"/>
        <end position="234"/>
    </location>
</feature>
<feature type="transmembrane region" description="Helical" evidence="2">
    <location>
        <begin position="239"/>
        <end position="256"/>
    </location>
</feature>
<sequence length="380" mass="41474">MMDAWFLLGAVFLLLLISSIILSWTNFFTLQKLKRTVAELEQLKATTASSVERPHRQILSERPSNEATQSTSASESTPKPTPLDARPIEAAAAPVVDPWDSKDTKHPKPESVATTERQTPSPKSGNWMVWVGGLCVALSGVFLARYSIEQGLLGPTARISLGIMTGLALLVAAEWLRRKTQVAYSAVAALAGGASVMLYSVILASLHLYQLWPPLLVFALLALVSLASMLLALWHGPTLALIGITGGYLVPLLLGGSGGEPLLVLVYILIISSAALFLQRYVQRTWLFALTLAGILGWWWLMQLANYGVEWTGLYLTLAGYALISIPHANFRLKKVFVDQPLKRSFSAFFRLKQQDQQQLTLGLALLLLAQAIGFLLNPA</sequence>
<feature type="compositionally biased region" description="Low complexity" evidence="1">
    <location>
        <begin position="65"/>
        <end position="77"/>
    </location>
</feature>
<keyword evidence="2" id="KW-0812">Transmembrane</keyword>
<dbReference type="PANTHER" id="PTHR38434">
    <property type="entry name" value="BLL2549 PROTEIN"/>
    <property type="match status" value="1"/>
</dbReference>
<feature type="transmembrane region" description="Helical" evidence="2">
    <location>
        <begin position="285"/>
        <end position="302"/>
    </location>
</feature>
<feature type="transmembrane region" description="Helical" evidence="2">
    <location>
        <begin position="127"/>
        <end position="147"/>
    </location>
</feature>
<organism evidence="3 4">
    <name type="scientific">Nitrincola nitratireducens</name>
    <dbReference type="NCBI Taxonomy" id="1229521"/>
    <lineage>
        <taxon>Bacteria</taxon>
        <taxon>Pseudomonadati</taxon>
        <taxon>Pseudomonadota</taxon>
        <taxon>Gammaproteobacteria</taxon>
        <taxon>Oceanospirillales</taxon>
        <taxon>Oceanospirillaceae</taxon>
        <taxon>Nitrincola</taxon>
    </lineage>
</organism>
<name>W9UUB7_9GAMM</name>
<protein>
    <submittedName>
        <fullName evidence="3">Putative membrane protein</fullName>
    </submittedName>
</protein>
<proteinExistence type="predicted"/>
<feature type="region of interest" description="Disordered" evidence="1">
    <location>
        <begin position="48"/>
        <end position="84"/>
    </location>
</feature>
<evidence type="ECO:0000256" key="2">
    <source>
        <dbReference type="SAM" id="Phobius"/>
    </source>
</evidence>
<comment type="caution">
    <text evidence="3">The sequence shown here is derived from an EMBL/GenBank/DDBJ whole genome shotgun (WGS) entry which is preliminary data.</text>
</comment>
<feature type="transmembrane region" description="Helical" evidence="2">
    <location>
        <begin position="360"/>
        <end position="377"/>
    </location>
</feature>
<dbReference type="Proteomes" id="UP000019464">
    <property type="component" value="Unassembled WGS sequence"/>
</dbReference>
<dbReference type="RefSeq" id="WP_036511021.1">
    <property type="nucleotide sequence ID" value="NZ_AONB01000010.1"/>
</dbReference>
<feature type="transmembrane region" description="Helical" evidence="2">
    <location>
        <begin position="183"/>
        <end position="209"/>
    </location>
</feature>
<evidence type="ECO:0000313" key="3">
    <source>
        <dbReference type="EMBL" id="EXJ10803.1"/>
    </source>
</evidence>
<gene>
    <name evidence="3" type="ORF">D791_02168</name>
</gene>
<reference evidence="3 4" key="2">
    <citation type="journal article" date="2015" name="Syst. Appl. Microbiol.">
        <title>Nitrincola nitratireducens sp. nov. isolated from a haloalkaline crater lake.</title>
        <authorList>
            <person name="Singh A."/>
            <person name="Vaidya B."/>
            <person name="Tanuku N.R."/>
            <person name="Pinnaka A.K."/>
        </authorList>
    </citation>
    <scope>NUCLEOTIDE SEQUENCE [LARGE SCALE GENOMIC DNA]</scope>
    <source>
        <strain evidence="3 4">AK23</strain>
    </source>
</reference>
<dbReference type="OrthoDB" id="5422830at2"/>
<feature type="transmembrane region" description="Helical" evidence="2">
    <location>
        <begin position="314"/>
        <end position="333"/>
    </location>
</feature>
<dbReference type="InterPro" id="IPR019286">
    <property type="entry name" value="DUF2339_TM"/>
</dbReference>
<feature type="transmembrane region" description="Helical" evidence="2">
    <location>
        <begin position="262"/>
        <end position="278"/>
    </location>
</feature>
<keyword evidence="2" id="KW-0472">Membrane</keyword>
<dbReference type="STRING" id="1229521.D791_02168"/>